<dbReference type="GO" id="GO:0003677">
    <property type="term" value="F:DNA binding"/>
    <property type="evidence" value="ECO:0007669"/>
    <property type="project" value="UniProtKB-UniRule"/>
</dbReference>
<name>A0A9J9HEZ9_RHIWR</name>
<dbReference type="AlphaFoldDB" id="A0A9J9HEZ9"/>
<feature type="region of interest" description="Disordered" evidence="3">
    <location>
        <begin position="1"/>
        <end position="35"/>
    </location>
</feature>
<dbReference type="Pfam" id="PF00440">
    <property type="entry name" value="TetR_N"/>
    <property type="match status" value="1"/>
</dbReference>
<proteinExistence type="predicted"/>
<dbReference type="Proteomes" id="UP000001989">
    <property type="component" value="Chromosome"/>
</dbReference>
<dbReference type="SUPFAM" id="SSF46689">
    <property type="entry name" value="Homeodomain-like"/>
    <property type="match status" value="1"/>
</dbReference>
<feature type="DNA-binding region" description="H-T-H motif" evidence="2">
    <location>
        <begin position="64"/>
        <end position="83"/>
    </location>
</feature>
<dbReference type="EMBL" id="CP000699">
    <property type="protein sequence ID" value="ABQ70239.1"/>
    <property type="molecule type" value="Genomic_DNA"/>
</dbReference>
<evidence type="ECO:0000313" key="6">
    <source>
        <dbReference type="Proteomes" id="UP000001989"/>
    </source>
</evidence>
<sequence length="219" mass="23843">MLSPRRTGRGTGCRAVAPAPGSAIDGQDLQMPHSRPRLSTDEMRRLALEAARSILIEEGPQAVTLMAVAKRINRTHANILHHFGSAGELRRAMAEMMVGRVATEIGAKVVRVRETEGDLREIVDITFDVFEKQGMAALMSWMILSGEHDGIAPILDAVHNLVEELGEYRGAPLRQITQILVLTALGEGMIGGPIAEALEVPRETARATLAAQLRIMRGW</sequence>
<protein>
    <submittedName>
        <fullName evidence="5">Transcriptional regulator, TetR family</fullName>
    </submittedName>
</protein>
<reference evidence="5 6" key="1">
    <citation type="journal article" date="2010" name="J. Bacteriol.">
        <title>Genome sequence of the dioxin-mineralizing bacterium Sphingomonas wittichii RW1.</title>
        <authorList>
            <person name="Miller T.R."/>
            <person name="Delcher A.L."/>
            <person name="Salzberg S.L."/>
            <person name="Saunders E."/>
            <person name="Detter J.C."/>
            <person name="Halden R.U."/>
        </authorList>
    </citation>
    <scope>NUCLEOTIDE SEQUENCE [LARGE SCALE GENOMIC DNA]</scope>
    <source>
        <strain evidence="6">DSM 6014 / CCUG 31198 / JCM 15750 / NBRC 105917 / EY 4224 / RW1</strain>
    </source>
</reference>
<evidence type="ECO:0000313" key="5">
    <source>
        <dbReference type="EMBL" id="ABQ70239.1"/>
    </source>
</evidence>
<organism evidence="5 6">
    <name type="scientific">Rhizorhabdus wittichii (strain DSM 6014 / CCUG 31198 / JCM 15750 / NBRC 105917 / EY 4224 / RW1)</name>
    <name type="common">Sphingomonas wittichii</name>
    <dbReference type="NCBI Taxonomy" id="392499"/>
    <lineage>
        <taxon>Bacteria</taxon>
        <taxon>Pseudomonadati</taxon>
        <taxon>Pseudomonadota</taxon>
        <taxon>Alphaproteobacteria</taxon>
        <taxon>Sphingomonadales</taxon>
        <taxon>Sphingomonadaceae</taxon>
        <taxon>Rhizorhabdus</taxon>
    </lineage>
</organism>
<dbReference type="InterPro" id="IPR009057">
    <property type="entry name" value="Homeodomain-like_sf"/>
</dbReference>
<feature type="domain" description="HTH tetR-type" evidence="4">
    <location>
        <begin position="41"/>
        <end position="101"/>
    </location>
</feature>
<evidence type="ECO:0000259" key="4">
    <source>
        <dbReference type="PROSITE" id="PS50977"/>
    </source>
</evidence>
<dbReference type="Gene3D" id="1.10.357.10">
    <property type="entry name" value="Tetracycline Repressor, domain 2"/>
    <property type="match status" value="1"/>
</dbReference>
<evidence type="ECO:0000256" key="2">
    <source>
        <dbReference type="PROSITE-ProRule" id="PRU00335"/>
    </source>
</evidence>
<keyword evidence="6" id="KW-1185">Reference proteome</keyword>
<evidence type="ECO:0000256" key="3">
    <source>
        <dbReference type="SAM" id="MobiDB-lite"/>
    </source>
</evidence>
<keyword evidence="1 2" id="KW-0238">DNA-binding</keyword>
<dbReference type="PROSITE" id="PS50977">
    <property type="entry name" value="HTH_TETR_2"/>
    <property type="match status" value="1"/>
</dbReference>
<gene>
    <name evidence="5" type="ordered locus">Swit_3894</name>
</gene>
<accession>A0A9J9HEZ9</accession>
<dbReference type="InterPro" id="IPR001647">
    <property type="entry name" value="HTH_TetR"/>
</dbReference>
<evidence type="ECO:0000256" key="1">
    <source>
        <dbReference type="ARBA" id="ARBA00023125"/>
    </source>
</evidence>
<dbReference type="KEGG" id="swi:Swit_3894"/>